<dbReference type="AlphaFoldDB" id="A0A9P4MEB0"/>
<name>A0A9P4MEB0_9PEZI</name>
<keyword evidence="2" id="KW-1185">Reference proteome</keyword>
<dbReference type="Proteomes" id="UP000799439">
    <property type="component" value="Unassembled WGS sequence"/>
</dbReference>
<protein>
    <submittedName>
        <fullName evidence="1">Uncharacterized protein</fullName>
    </submittedName>
</protein>
<organism evidence="1 2">
    <name type="scientific">Myriangium duriaei CBS 260.36</name>
    <dbReference type="NCBI Taxonomy" id="1168546"/>
    <lineage>
        <taxon>Eukaryota</taxon>
        <taxon>Fungi</taxon>
        <taxon>Dikarya</taxon>
        <taxon>Ascomycota</taxon>
        <taxon>Pezizomycotina</taxon>
        <taxon>Dothideomycetes</taxon>
        <taxon>Dothideomycetidae</taxon>
        <taxon>Myriangiales</taxon>
        <taxon>Myriangiaceae</taxon>
        <taxon>Myriangium</taxon>
    </lineage>
</organism>
<reference evidence="1" key="1">
    <citation type="journal article" date="2020" name="Stud. Mycol.">
        <title>101 Dothideomycetes genomes: a test case for predicting lifestyles and emergence of pathogens.</title>
        <authorList>
            <person name="Haridas S."/>
            <person name="Albert R."/>
            <person name="Binder M."/>
            <person name="Bloem J."/>
            <person name="Labutti K."/>
            <person name="Salamov A."/>
            <person name="Andreopoulos B."/>
            <person name="Baker S."/>
            <person name="Barry K."/>
            <person name="Bills G."/>
            <person name="Bluhm B."/>
            <person name="Cannon C."/>
            <person name="Castanera R."/>
            <person name="Culley D."/>
            <person name="Daum C."/>
            <person name="Ezra D."/>
            <person name="Gonzalez J."/>
            <person name="Henrissat B."/>
            <person name="Kuo A."/>
            <person name="Liang C."/>
            <person name="Lipzen A."/>
            <person name="Lutzoni F."/>
            <person name="Magnuson J."/>
            <person name="Mondo S."/>
            <person name="Nolan M."/>
            <person name="Ohm R."/>
            <person name="Pangilinan J."/>
            <person name="Park H.-J."/>
            <person name="Ramirez L."/>
            <person name="Alfaro M."/>
            <person name="Sun H."/>
            <person name="Tritt A."/>
            <person name="Yoshinaga Y."/>
            <person name="Zwiers L.-H."/>
            <person name="Turgeon B."/>
            <person name="Goodwin S."/>
            <person name="Spatafora J."/>
            <person name="Crous P."/>
            <person name="Grigoriev I."/>
        </authorList>
    </citation>
    <scope>NUCLEOTIDE SEQUENCE</scope>
    <source>
        <strain evidence="1">CBS 260.36</strain>
    </source>
</reference>
<evidence type="ECO:0000313" key="2">
    <source>
        <dbReference type="Proteomes" id="UP000799439"/>
    </source>
</evidence>
<dbReference type="EMBL" id="ML996090">
    <property type="protein sequence ID" value="KAF2149772.1"/>
    <property type="molecule type" value="Genomic_DNA"/>
</dbReference>
<sequence>MVAAPTIKFTLANMSSQVLIKCGEDLICGQWEEVPPEEINAGDCLQFKAVPGNVPADGVKGTLSYTFDGGETIIMLHFGKEIDGTESFSIVVTGPRAAEVRPSCIPGTETFYPSPENRGAVGYYLTDGRG</sequence>
<gene>
    <name evidence="1" type="ORF">K461DRAFT_280991</name>
</gene>
<dbReference type="Gene3D" id="2.60.270.50">
    <property type="match status" value="1"/>
</dbReference>
<accession>A0A9P4MEB0</accession>
<evidence type="ECO:0000313" key="1">
    <source>
        <dbReference type="EMBL" id="KAF2149772.1"/>
    </source>
</evidence>
<proteinExistence type="predicted"/>
<comment type="caution">
    <text evidence="1">The sequence shown here is derived from an EMBL/GenBank/DDBJ whole genome shotgun (WGS) entry which is preliminary data.</text>
</comment>